<name>A0A7L4HEF2_PODST</name>
<proteinExistence type="predicted"/>
<gene>
    <name evidence="2" type="primary">Klhl5</name>
    <name evidence="2" type="ORF">PODSTR_R12970</name>
</gene>
<organism evidence="2 3">
    <name type="scientific">Podargus strigoides</name>
    <name type="common">Tawny frogmouth</name>
    <name type="synonym">Caprimulgus strigoides</name>
    <dbReference type="NCBI Taxonomy" id="8905"/>
    <lineage>
        <taxon>Eukaryota</taxon>
        <taxon>Metazoa</taxon>
        <taxon>Chordata</taxon>
        <taxon>Craniata</taxon>
        <taxon>Vertebrata</taxon>
        <taxon>Euteleostomi</taxon>
        <taxon>Archelosauria</taxon>
        <taxon>Archosauria</taxon>
        <taxon>Dinosauria</taxon>
        <taxon>Saurischia</taxon>
        <taxon>Theropoda</taxon>
        <taxon>Coelurosauria</taxon>
        <taxon>Aves</taxon>
        <taxon>Neognathae</taxon>
        <taxon>Neoaves</taxon>
        <taxon>Strisores</taxon>
        <taxon>Caprimulgiformes</taxon>
        <taxon>Podargidae</taxon>
        <taxon>Podargus</taxon>
    </lineage>
</organism>
<reference evidence="2 3" key="1">
    <citation type="submission" date="2020-02" db="EMBL/GenBank/DDBJ databases">
        <title>Bird 10,000 Genomes (B10K) Project - Family phase.</title>
        <authorList>
            <person name="Zhang G."/>
        </authorList>
    </citation>
    <scope>NUCLEOTIDE SEQUENCE [LARGE SCALE GENOMIC DNA]</scope>
    <source>
        <strain evidence="2">B10K-DU-001-40</strain>
        <tissue evidence="2">Muscle</tissue>
    </source>
</reference>
<protein>
    <submittedName>
        <fullName evidence="2">KLHL5 protein</fullName>
    </submittedName>
</protein>
<feature type="non-terminal residue" evidence="2">
    <location>
        <position position="1"/>
    </location>
</feature>
<dbReference type="Proteomes" id="UP000584326">
    <property type="component" value="Unassembled WGS sequence"/>
</dbReference>
<dbReference type="Pfam" id="PF01344">
    <property type="entry name" value="Kelch_1"/>
    <property type="match status" value="1"/>
</dbReference>
<dbReference type="InterPro" id="IPR006652">
    <property type="entry name" value="Kelch_1"/>
</dbReference>
<evidence type="ECO:0000313" key="2">
    <source>
        <dbReference type="EMBL" id="NXX23909.1"/>
    </source>
</evidence>
<dbReference type="AlphaFoldDB" id="A0A7L4HEF2"/>
<feature type="non-terminal residue" evidence="2">
    <location>
        <position position="130"/>
    </location>
</feature>
<dbReference type="PANTHER" id="PTHR45632">
    <property type="entry name" value="LD33804P"/>
    <property type="match status" value="1"/>
</dbReference>
<accession>A0A7L4HEF2</accession>
<dbReference type="PANTHER" id="PTHR45632:SF17">
    <property type="entry name" value="KELCH-LIKE PROTEIN 31"/>
    <property type="match status" value="1"/>
</dbReference>
<dbReference type="EMBL" id="VZTK01051295">
    <property type="protein sequence ID" value="NXX23909.1"/>
    <property type="molecule type" value="Genomic_DNA"/>
</dbReference>
<dbReference type="Gene3D" id="2.120.10.80">
    <property type="entry name" value="Kelch-type beta propeller"/>
    <property type="match status" value="1"/>
</dbReference>
<evidence type="ECO:0000256" key="1">
    <source>
        <dbReference type="ARBA" id="ARBA00022441"/>
    </source>
</evidence>
<evidence type="ECO:0000313" key="3">
    <source>
        <dbReference type="Proteomes" id="UP000584326"/>
    </source>
</evidence>
<comment type="caution">
    <text evidence="2">The sequence shown here is derived from an EMBL/GenBank/DDBJ whole genome shotgun (WGS) entry which is preliminary data.</text>
</comment>
<keyword evidence="1" id="KW-0880">Kelch repeat</keyword>
<dbReference type="InterPro" id="IPR015915">
    <property type="entry name" value="Kelch-typ_b-propeller"/>
</dbReference>
<dbReference type="SUPFAM" id="SSF117281">
    <property type="entry name" value="Kelch motif"/>
    <property type="match status" value="1"/>
</dbReference>
<dbReference type="OrthoDB" id="45365at2759"/>
<sequence>QYNMFNFLSFSQFLADMENNALFRDDIECQKLIMEAMKYHLLPERRPMLQSPRTKPRKSTTFGVFLFFITSICCHSGATSIEKYELRTNMWTPVANMNGRRLQFGVAVLDDKLYVVGGRDGLKTLNTVEC</sequence>
<keyword evidence="3" id="KW-1185">Reference proteome</keyword>